<evidence type="ECO:0000256" key="1">
    <source>
        <dbReference type="SAM" id="SignalP"/>
    </source>
</evidence>
<dbReference type="RefSeq" id="WP_338602356.1">
    <property type="nucleotide sequence ID" value="NZ_AP028679.1"/>
</dbReference>
<dbReference type="KEGG" id="dmp:FAK_35480"/>
<sequence length="158" mass="17806">MRRARSVYAKFLTALTLALLLAAAAGCGNAYLDPGPDPARIQVKLWAKVPEQLKNHPGEWIYWDWSLRLVVPKGPYPMLRPAVEQDFYTIADTNPLVRDTTFLAPPGKRQYLLEAYGYAIRQRGEHSGPKVLTKLVEFIDLDLAPGQTYVLQRRVGGR</sequence>
<organism evidence="2 3">
    <name type="scientific">Desulfoferula mesophila</name>
    <dbReference type="NCBI Taxonomy" id="3058419"/>
    <lineage>
        <taxon>Bacteria</taxon>
        <taxon>Pseudomonadati</taxon>
        <taxon>Thermodesulfobacteriota</taxon>
        <taxon>Desulfarculia</taxon>
        <taxon>Desulfarculales</taxon>
        <taxon>Desulfarculaceae</taxon>
        <taxon>Desulfoferula</taxon>
    </lineage>
</organism>
<dbReference type="PROSITE" id="PS51257">
    <property type="entry name" value="PROKAR_LIPOPROTEIN"/>
    <property type="match status" value="1"/>
</dbReference>
<gene>
    <name evidence="2" type="ORF">FAK_35480</name>
</gene>
<dbReference type="EMBL" id="AP028679">
    <property type="protein sequence ID" value="BEQ16482.1"/>
    <property type="molecule type" value="Genomic_DNA"/>
</dbReference>
<evidence type="ECO:0000313" key="3">
    <source>
        <dbReference type="Proteomes" id="UP001366166"/>
    </source>
</evidence>
<feature type="chain" id="PRO_5043504879" description="Lipoprotein" evidence="1">
    <location>
        <begin position="31"/>
        <end position="158"/>
    </location>
</feature>
<protein>
    <recommendedName>
        <fullName evidence="4">Lipoprotein</fullName>
    </recommendedName>
</protein>
<evidence type="ECO:0008006" key="4">
    <source>
        <dbReference type="Google" id="ProtNLM"/>
    </source>
</evidence>
<keyword evidence="1" id="KW-0732">Signal</keyword>
<dbReference type="AlphaFoldDB" id="A0AAU9F4Y7"/>
<name>A0AAU9F4Y7_9BACT</name>
<proteinExistence type="predicted"/>
<keyword evidence="3" id="KW-1185">Reference proteome</keyword>
<evidence type="ECO:0000313" key="2">
    <source>
        <dbReference type="EMBL" id="BEQ16482.1"/>
    </source>
</evidence>
<accession>A0AAU9F4Y7</accession>
<feature type="signal peptide" evidence="1">
    <location>
        <begin position="1"/>
        <end position="30"/>
    </location>
</feature>
<dbReference type="Proteomes" id="UP001366166">
    <property type="component" value="Chromosome"/>
</dbReference>
<reference evidence="3" key="1">
    <citation type="journal article" date="2023" name="Arch. Microbiol.">
        <title>Desulfoferula mesophilus gen. nov. sp. nov., a mesophilic sulfate-reducing bacterium isolated from a brackish lake sediment.</title>
        <authorList>
            <person name="Watanabe T."/>
            <person name="Yabe T."/>
            <person name="Tsuji J.M."/>
            <person name="Fukui M."/>
        </authorList>
    </citation>
    <scope>NUCLEOTIDE SEQUENCE [LARGE SCALE GENOMIC DNA]</scope>
    <source>
        <strain evidence="3">12FAK</strain>
    </source>
</reference>